<dbReference type="Proteomes" id="UP001186974">
    <property type="component" value="Unassembled WGS sequence"/>
</dbReference>
<name>A0ACC3CV90_9PEZI</name>
<sequence length="366" mass="40243">SVKEQLEAKLQELGNLVAGMGQLPKPAVKVKRRSGSRLSGGWGARLATDPEAEGRLPTITEDKSYPRKTLDAQEIRALADANTDSPDLGPPPVAHFQDEDPIKYDPQLKPQEEEPRDGLGSEALPANLSVNLETRRRRKDDQVRKELRKLSVFQSPPERTDVASSTDTITTLPIRTGAKRKLSAREDEMRPDIAFTEFSRRTPTDMERPDTQQDQMSTDPPVEARDSKPQSVPGSTQIDRKILGEKNVNTDPIVSPKKLTKSAPLDGKTDKLDFKKPLLPFKDSTRNRIRDRKSRTVAAEPPSLNVPPPDQAPEIVQTIELPLEPEMSALPPKTPAGLDLFSPTSTDASTSCPPTEGRDTPPPSGL</sequence>
<keyword evidence="2" id="KW-1185">Reference proteome</keyword>
<accession>A0ACC3CV90</accession>
<gene>
    <name evidence="1" type="ORF">LTS18_015081</name>
</gene>
<comment type="caution">
    <text evidence="1">The sequence shown here is derived from an EMBL/GenBank/DDBJ whole genome shotgun (WGS) entry which is preliminary data.</text>
</comment>
<feature type="non-terminal residue" evidence="1">
    <location>
        <position position="366"/>
    </location>
</feature>
<evidence type="ECO:0000313" key="1">
    <source>
        <dbReference type="EMBL" id="KAK3044908.1"/>
    </source>
</evidence>
<reference evidence="1" key="1">
    <citation type="submission" date="2024-09" db="EMBL/GenBank/DDBJ databases">
        <title>Black Yeasts Isolated from many extreme environments.</title>
        <authorList>
            <person name="Coleine C."/>
            <person name="Stajich J.E."/>
            <person name="Selbmann L."/>
        </authorList>
    </citation>
    <scope>NUCLEOTIDE SEQUENCE</scope>
    <source>
        <strain evidence="1">CCFEE 5737</strain>
    </source>
</reference>
<protein>
    <submittedName>
        <fullName evidence="1">Uncharacterized protein</fullName>
    </submittedName>
</protein>
<organism evidence="1 2">
    <name type="scientific">Coniosporium uncinatum</name>
    <dbReference type="NCBI Taxonomy" id="93489"/>
    <lineage>
        <taxon>Eukaryota</taxon>
        <taxon>Fungi</taxon>
        <taxon>Dikarya</taxon>
        <taxon>Ascomycota</taxon>
        <taxon>Pezizomycotina</taxon>
        <taxon>Dothideomycetes</taxon>
        <taxon>Dothideomycetes incertae sedis</taxon>
        <taxon>Coniosporium</taxon>
    </lineage>
</organism>
<dbReference type="EMBL" id="JAWDJW010011285">
    <property type="protein sequence ID" value="KAK3044908.1"/>
    <property type="molecule type" value="Genomic_DNA"/>
</dbReference>
<proteinExistence type="predicted"/>
<evidence type="ECO:0000313" key="2">
    <source>
        <dbReference type="Proteomes" id="UP001186974"/>
    </source>
</evidence>
<feature type="non-terminal residue" evidence="1">
    <location>
        <position position="1"/>
    </location>
</feature>